<reference evidence="1 2" key="1">
    <citation type="submission" date="2012-10" db="EMBL/GenBank/DDBJ databases">
        <authorList>
            <person name="Harkins D.M."/>
            <person name="Durkin A.S."/>
            <person name="Brinkac L.M."/>
            <person name="Haft D.H."/>
            <person name="Selengut J.D."/>
            <person name="Sanka R."/>
            <person name="DePew J."/>
            <person name="Purushe J."/>
            <person name="Whelen A.C."/>
            <person name="Vinetz J.M."/>
            <person name="Sutton G.G."/>
            <person name="Nierman W.C."/>
            <person name="Fouts D.E."/>
        </authorList>
    </citation>
    <scope>NUCLEOTIDE SEQUENCE [LARGE SCALE GENOMIC DNA]</scope>
    <source>
        <strain evidence="1 2">2006001853</strain>
    </source>
</reference>
<gene>
    <name evidence="1" type="ORF">LEP1GSC036_3948</name>
</gene>
<sequence>MKIRKSRIRWNTRRLTKIHFFKNPNLFFIVCFSLINSNSIDSENSFEASGQSRNF</sequence>
<dbReference type="AlphaFoldDB" id="A0A828Z7Z5"/>
<evidence type="ECO:0000313" key="2">
    <source>
        <dbReference type="Proteomes" id="UP000001338"/>
    </source>
</evidence>
<proteinExistence type="predicted"/>
<comment type="caution">
    <text evidence="1">The sequence shown here is derived from an EMBL/GenBank/DDBJ whole genome shotgun (WGS) entry which is preliminary data.</text>
</comment>
<accession>A0A828Z7Z5</accession>
<protein>
    <submittedName>
        <fullName evidence="1">Uncharacterized protein</fullName>
    </submittedName>
</protein>
<dbReference type="Proteomes" id="UP000001338">
    <property type="component" value="Unassembled WGS sequence"/>
</dbReference>
<name>A0A828Z7Z5_9LEPT</name>
<organism evidence="1 2">
    <name type="scientific">Leptospira weilii str. 2006001853</name>
    <dbReference type="NCBI Taxonomy" id="1001589"/>
    <lineage>
        <taxon>Bacteria</taxon>
        <taxon>Pseudomonadati</taxon>
        <taxon>Spirochaetota</taxon>
        <taxon>Spirochaetia</taxon>
        <taxon>Leptospirales</taxon>
        <taxon>Leptospiraceae</taxon>
        <taxon>Leptospira</taxon>
    </lineage>
</organism>
<dbReference type="EMBL" id="AFLV02000005">
    <property type="protein sequence ID" value="EKR66393.1"/>
    <property type="molecule type" value="Genomic_DNA"/>
</dbReference>
<evidence type="ECO:0000313" key="1">
    <source>
        <dbReference type="EMBL" id="EKR66393.1"/>
    </source>
</evidence>